<evidence type="ECO:0000256" key="1">
    <source>
        <dbReference type="SAM" id="Phobius"/>
    </source>
</evidence>
<keyword evidence="1" id="KW-0812">Transmembrane</keyword>
<accession>A0ABS9D4C7</accession>
<feature type="transmembrane region" description="Helical" evidence="1">
    <location>
        <begin position="238"/>
        <end position="258"/>
    </location>
</feature>
<evidence type="ECO:0000313" key="2">
    <source>
        <dbReference type="EMBL" id="MCF2947776.1"/>
    </source>
</evidence>
<proteinExistence type="predicted"/>
<evidence type="ECO:0008006" key="4">
    <source>
        <dbReference type="Google" id="ProtNLM"/>
    </source>
</evidence>
<keyword evidence="1" id="KW-1133">Transmembrane helix</keyword>
<dbReference type="Proteomes" id="UP001521137">
    <property type="component" value="Unassembled WGS sequence"/>
</dbReference>
<name>A0ABS9D4C7_9ALTE</name>
<dbReference type="RefSeq" id="WP_235311311.1">
    <property type="nucleotide sequence ID" value="NZ_JAKGAS010000003.1"/>
</dbReference>
<keyword evidence="3" id="KW-1185">Reference proteome</keyword>
<reference evidence="2 3" key="1">
    <citation type="submission" date="2022-01" db="EMBL/GenBank/DDBJ databases">
        <title>Paraglaciecola sp. G1-23.</title>
        <authorList>
            <person name="Jin M.S."/>
            <person name="Han D.M."/>
            <person name="Kim H.M."/>
            <person name="Jeon C.O."/>
        </authorList>
    </citation>
    <scope>NUCLEOTIDE SEQUENCE [LARGE SCALE GENOMIC DNA]</scope>
    <source>
        <strain evidence="2 3">G1-23</strain>
    </source>
</reference>
<protein>
    <recommendedName>
        <fullName evidence="4">PEP-CTERM sorting domain-containing protein</fullName>
    </recommendedName>
</protein>
<comment type="caution">
    <text evidence="2">The sequence shown here is derived from an EMBL/GenBank/DDBJ whole genome shotgun (WGS) entry which is preliminary data.</text>
</comment>
<keyword evidence="1" id="KW-0472">Membrane</keyword>
<dbReference type="EMBL" id="JAKGAS010000003">
    <property type="protein sequence ID" value="MCF2947776.1"/>
    <property type="molecule type" value="Genomic_DNA"/>
</dbReference>
<gene>
    <name evidence="2" type="ORF">L0668_06640</name>
</gene>
<evidence type="ECO:0000313" key="3">
    <source>
        <dbReference type="Proteomes" id="UP001521137"/>
    </source>
</evidence>
<organism evidence="2 3">
    <name type="scientific">Paraglaciecola algarum</name>
    <dbReference type="NCBI Taxonomy" id="3050085"/>
    <lineage>
        <taxon>Bacteria</taxon>
        <taxon>Pseudomonadati</taxon>
        <taxon>Pseudomonadota</taxon>
        <taxon>Gammaproteobacteria</taxon>
        <taxon>Alteromonadales</taxon>
        <taxon>Alteromonadaceae</taxon>
        <taxon>Paraglaciecola</taxon>
    </lineage>
</organism>
<sequence length="264" mass="29381">MPKFIKILIASCLIVSFVTEARLIRGLGRGGITVSFGTQDLLVPISEINEFGMLNWDYYDNPGAVPYDSVYVPPGYPMVMAVPNFCFVELVPGQPFDDEPCYWQFSEGDQLEFIGSTVVHFSLAIQDISWQIFEADDNPYVDTPLFEFNNSFSAIEDTGDRAQNRELYMNAPMPADLALGEYQIQISVVQAAPLGYTFYGADTSYTDEACFGDPGNIICSRLGGVSGDTFIRSGIERFVVVTEPSILLIFLTSCLIMIRRTKQK</sequence>